<dbReference type="PANTHER" id="PTHR43033">
    <property type="entry name" value="TRNA(ILE)-LYSIDINE SYNTHASE-RELATED"/>
    <property type="match status" value="1"/>
</dbReference>
<dbReference type="InterPro" id="IPR012795">
    <property type="entry name" value="tRNA_Ile_lys_synt_N"/>
</dbReference>
<evidence type="ECO:0000256" key="5">
    <source>
        <dbReference type="ARBA" id="ARBA00048539"/>
    </source>
</evidence>
<dbReference type="InterPro" id="IPR014729">
    <property type="entry name" value="Rossmann-like_a/b/a_fold"/>
</dbReference>
<dbReference type="GO" id="GO:0006400">
    <property type="term" value="P:tRNA modification"/>
    <property type="evidence" value="ECO:0007669"/>
    <property type="project" value="UniProtKB-UniRule"/>
</dbReference>
<feature type="domain" description="tRNA(Ile)-lysidine/2-thiocytidine synthase N-terminal" evidence="7">
    <location>
        <begin position="19"/>
        <end position="197"/>
    </location>
</feature>
<dbReference type="CDD" id="cd01992">
    <property type="entry name" value="TilS_N"/>
    <property type="match status" value="1"/>
</dbReference>
<dbReference type="GO" id="GO:0032267">
    <property type="term" value="F:tRNA(Ile)-lysidine synthase activity"/>
    <property type="evidence" value="ECO:0007669"/>
    <property type="project" value="UniProtKB-EC"/>
</dbReference>
<keyword evidence="4 6" id="KW-0067">ATP-binding</keyword>
<keyword evidence="6" id="KW-0963">Cytoplasm</keyword>
<evidence type="ECO:0000259" key="7">
    <source>
        <dbReference type="Pfam" id="PF01171"/>
    </source>
</evidence>
<proteinExistence type="inferred from homology"/>
<dbReference type="PANTHER" id="PTHR43033:SF1">
    <property type="entry name" value="TRNA(ILE)-LYSIDINE SYNTHASE-RELATED"/>
    <property type="match status" value="1"/>
</dbReference>
<dbReference type="SUPFAM" id="SSF52402">
    <property type="entry name" value="Adenine nucleotide alpha hydrolases-like"/>
    <property type="match status" value="1"/>
</dbReference>
<evidence type="ECO:0000256" key="2">
    <source>
        <dbReference type="ARBA" id="ARBA00022694"/>
    </source>
</evidence>
<evidence type="ECO:0000256" key="3">
    <source>
        <dbReference type="ARBA" id="ARBA00022741"/>
    </source>
</evidence>
<dbReference type="Pfam" id="PF01171">
    <property type="entry name" value="ATP_bind_3"/>
    <property type="match status" value="1"/>
</dbReference>
<dbReference type="RefSeq" id="WP_158021738.1">
    <property type="nucleotide sequence ID" value="NZ_LN879502.1"/>
</dbReference>
<keyword evidence="1 6" id="KW-0436">Ligase</keyword>
<dbReference type="InterPro" id="IPR012094">
    <property type="entry name" value="tRNA_Ile_lys_synt"/>
</dbReference>
<dbReference type="HAMAP" id="MF_01161">
    <property type="entry name" value="tRNA_Ile_lys_synt"/>
    <property type="match status" value="1"/>
</dbReference>
<comment type="function">
    <text evidence="6">Ligates lysine onto the cytidine present at position 34 of the AUA codon-specific tRNA(Ile) that contains the anticodon CAU, in an ATP-dependent manner. Cytidine is converted to lysidine, thus changing the amino acid specificity of the tRNA from methionine to isoleucine.</text>
</comment>
<dbReference type="InParanoid" id="A0A0U5ES86"/>
<organism evidence="8 9">
    <name type="scientific">Candidatus Protochlamydia naegleriophila</name>
    <dbReference type="NCBI Taxonomy" id="389348"/>
    <lineage>
        <taxon>Bacteria</taxon>
        <taxon>Pseudomonadati</taxon>
        <taxon>Chlamydiota</taxon>
        <taxon>Chlamydiia</taxon>
        <taxon>Parachlamydiales</taxon>
        <taxon>Parachlamydiaceae</taxon>
        <taxon>Candidatus Protochlamydia</taxon>
    </lineage>
</organism>
<comment type="subcellular location">
    <subcellularLocation>
        <location evidence="6">Cytoplasm</location>
    </subcellularLocation>
</comment>
<keyword evidence="3 6" id="KW-0547">Nucleotide-binding</keyword>
<evidence type="ECO:0000313" key="8">
    <source>
        <dbReference type="EMBL" id="CUI17025.1"/>
    </source>
</evidence>
<dbReference type="EMBL" id="LN879502">
    <property type="protein sequence ID" value="CUI17025.1"/>
    <property type="molecule type" value="Genomic_DNA"/>
</dbReference>
<comment type="catalytic activity">
    <reaction evidence="5 6">
        <text>cytidine(34) in tRNA(Ile2) + L-lysine + ATP = lysidine(34) in tRNA(Ile2) + AMP + diphosphate + H(+)</text>
        <dbReference type="Rhea" id="RHEA:43744"/>
        <dbReference type="Rhea" id="RHEA-COMP:10625"/>
        <dbReference type="Rhea" id="RHEA-COMP:10670"/>
        <dbReference type="ChEBI" id="CHEBI:15378"/>
        <dbReference type="ChEBI" id="CHEBI:30616"/>
        <dbReference type="ChEBI" id="CHEBI:32551"/>
        <dbReference type="ChEBI" id="CHEBI:33019"/>
        <dbReference type="ChEBI" id="CHEBI:82748"/>
        <dbReference type="ChEBI" id="CHEBI:83665"/>
        <dbReference type="ChEBI" id="CHEBI:456215"/>
        <dbReference type="EC" id="6.3.4.19"/>
    </reaction>
</comment>
<name>A0A0U5ES86_9BACT</name>
<keyword evidence="9" id="KW-1185">Reference proteome</keyword>
<keyword evidence="2 6" id="KW-0819">tRNA processing</keyword>
<accession>A0A0U5ES86</accession>
<dbReference type="EC" id="6.3.4.19" evidence="6"/>
<dbReference type="InterPro" id="IPR011063">
    <property type="entry name" value="TilS/TtcA_N"/>
</dbReference>
<dbReference type="NCBIfam" id="TIGR02432">
    <property type="entry name" value="lysidine_TilS_N"/>
    <property type="match status" value="1"/>
</dbReference>
<comment type="domain">
    <text evidence="6">The N-terminal region contains the highly conserved SGGXDS motif, predicted to be a P-loop motif involved in ATP binding.</text>
</comment>
<comment type="similarity">
    <text evidence="6">Belongs to the tRNA(Ile)-lysidine synthase family.</text>
</comment>
<gene>
    <name evidence="6 8" type="primary">tilS</name>
    <name evidence="8" type="ORF">PNK_1412</name>
</gene>
<dbReference type="KEGG" id="pnl:PNK_1412"/>
<dbReference type="GO" id="GO:0005524">
    <property type="term" value="F:ATP binding"/>
    <property type="evidence" value="ECO:0007669"/>
    <property type="project" value="UniProtKB-UniRule"/>
</dbReference>
<dbReference type="GO" id="GO:0005737">
    <property type="term" value="C:cytoplasm"/>
    <property type="evidence" value="ECO:0007669"/>
    <property type="project" value="UniProtKB-SubCell"/>
</dbReference>
<feature type="binding site" evidence="6">
    <location>
        <begin position="24"/>
        <end position="29"/>
    </location>
    <ligand>
        <name>ATP</name>
        <dbReference type="ChEBI" id="CHEBI:30616"/>
    </ligand>
</feature>
<sequence>MLTTVVQFLKVYCGSSKPILLGLSGGADSLSLFYCLLEGQRQGLVTFHVAHVDHGWRTESGAEARALKRLVEGYQIPYHERALNPSSLVGNLEAVCREARQQFFYELSHQHGFQGVMLAHQQDDQVETILKRVLEGSHWSHFTGLQSETWLQGIRYLRPLLSISKKDVYVFLNDRHLVPFEDDTNSDERFLRARMRQTMIPQLNQTFGKRVDSALLYLSDEMQELKKYFYEKLSPYLDCIVRGPFGSYLNLQHVVLPFAEIKYLLRLICEKEGFPLSRFILKRAGEAFFKNESNVILEIGGKGLVIDRQCLFLLPSLKESHWSDSIPLLQEERAVANGAWKIGMQKRSFLSSQCASSWKEGWIGLMRVCLPLGDYHLGPPLLKACRTLHSTPIDRFWTKHKVPAFLRSYFPVIWRGDSIFHEFLTGRADFTLEEGDECLEVQLSRE</sequence>
<evidence type="ECO:0000256" key="6">
    <source>
        <dbReference type="HAMAP-Rule" id="MF_01161"/>
    </source>
</evidence>
<protein>
    <recommendedName>
        <fullName evidence="6">tRNA(Ile)-lysidine synthase</fullName>
        <ecNumber evidence="6">6.3.4.19</ecNumber>
    </recommendedName>
    <alternativeName>
        <fullName evidence="6">tRNA(Ile)-2-lysyl-cytidine synthase</fullName>
    </alternativeName>
    <alternativeName>
        <fullName evidence="6">tRNA(Ile)-lysidine synthetase</fullName>
    </alternativeName>
</protein>
<dbReference type="PATRIC" id="fig|389348.3.peg.1581"/>
<evidence type="ECO:0000256" key="1">
    <source>
        <dbReference type="ARBA" id="ARBA00022598"/>
    </source>
</evidence>
<reference evidence="9" key="1">
    <citation type="submission" date="2015-09" db="EMBL/GenBank/DDBJ databases">
        <authorList>
            <person name="Bertelli C."/>
        </authorList>
    </citation>
    <scope>NUCLEOTIDE SEQUENCE [LARGE SCALE GENOMIC DNA]</scope>
    <source>
        <strain evidence="9">KNic</strain>
    </source>
</reference>
<evidence type="ECO:0000313" key="9">
    <source>
        <dbReference type="Proteomes" id="UP000069902"/>
    </source>
</evidence>
<dbReference type="Proteomes" id="UP000069902">
    <property type="component" value="Chromosome cPNK"/>
</dbReference>
<dbReference type="AlphaFoldDB" id="A0A0U5ES86"/>
<dbReference type="Gene3D" id="3.40.50.620">
    <property type="entry name" value="HUPs"/>
    <property type="match status" value="1"/>
</dbReference>
<dbReference type="STRING" id="389348.PNK_1412"/>
<evidence type="ECO:0000256" key="4">
    <source>
        <dbReference type="ARBA" id="ARBA00022840"/>
    </source>
</evidence>